<dbReference type="Pfam" id="PF04542">
    <property type="entry name" value="Sigma70_r2"/>
    <property type="match status" value="1"/>
</dbReference>
<dbReference type="PANTHER" id="PTHR43133">
    <property type="entry name" value="RNA POLYMERASE ECF-TYPE SIGMA FACTO"/>
    <property type="match status" value="1"/>
</dbReference>
<dbReference type="GO" id="GO:0016987">
    <property type="term" value="F:sigma factor activity"/>
    <property type="evidence" value="ECO:0007669"/>
    <property type="project" value="UniProtKB-KW"/>
</dbReference>
<comment type="caution">
    <text evidence="8">The sequence shown here is derived from an EMBL/GenBank/DDBJ whole genome shotgun (WGS) entry which is preliminary data.</text>
</comment>
<evidence type="ECO:0000256" key="2">
    <source>
        <dbReference type="ARBA" id="ARBA00023015"/>
    </source>
</evidence>
<evidence type="ECO:0000256" key="4">
    <source>
        <dbReference type="ARBA" id="ARBA00023125"/>
    </source>
</evidence>
<dbReference type="InterPro" id="IPR007627">
    <property type="entry name" value="RNA_pol_sigma70_r2"/>
</dbReference>
<protein>
    <submittedName>
        <fullName evidence="8">ECF RNA polymerase sigma factor SigW</fullName>
    </submittedName>
</protein>
<comment type="similarity">
    <text evidence="1">Belongs to the sigma-70 factor family. ECF subfamily.</text>
</comment>
<dbReference type="Pfam" id="PF08281">
    <property type="entry name" value="Sigma70_r4_2"/>
    <property type="match status" value="1"/>
</dbReference>
<dbReference type="CDD" id="cd06171">
    <property type="entry name" value="Sigma70_r4"/>
    <property type="match status" value="1"/>
</dbReference>
<dbReference type="InterPro" id="IPR014284">
    <property type="entry name" value="RNA_pol_sigma-70_dom"/>
</dbReference>
<evidence type="ECO:0000259" key="7">
    <source>
        <dbReference type="Pfam" id="PF08281"/>
    </source>
</evidence>
<keyword evidence="4" id="KW-0238">DNA-binding</keyword>
<name>A0A644WH36_9ZZZZ</name>
<feature type="domain" description="RNA polymerase sigma factor 70 region 4 type 2" evidence="7">
    <location>
        <begin position="128"/>
        <end position="179"/>
    </location>
</feature>
<accession>A0A644WH36</accession>
<keyword evidence="3" id="KW-0731">Sigma factor</keyword>
<dbReference type="SUPFAM" id="SSF88946">
    <property type="entry name" value="Sigma2 domain of RNA polymerase sigma factors"/>
    <property type="match status" value="1"/>
</dbReference>
<dbReference type="InterPro" id="IPR036388">
    <property type="entry name" value="WH-like_DNA-bd_sf"/>
</dbReference>
<evidence type="ECO:0000259" key="6">
    <source>
        <dbReference type="Pfam" id="PF04542"/>
    </source>
</evidence>
<dbReference type="Gene3D" id="1.10.1740.10">
    <property type="match status" value="1"/>
</dbReference>
<dbReference type="SUPFAM" id="SSF88659">
    <property type="entry name" value="Sigma3 and sigma4 domains of RNA polymerase sigma factors"/>
    <property type="match status" value="1"/>
</dbReference>
<dbReference type="InterPro" id="IPR039425">
    <property type="entry name" value="RNA_pol_sigma-70-like"/>
</dbReference>
<keyword evidence="2" id="KW-0805">Transcription regulation</keyword>
<reference evidence="8" key="1">
    <citation type="submission" date="2019-08" db="EMBL/GenBank/DDBJ databases">
        <authorList>
            <person name="Kucharzyk K."/>
            <person name="Murdoch R.W."/>
            <person name="Higgins S."/>
            <person name="Loffler F."/>
        </authorList>
    </citation>
    <scope>NUCLEOTIDE SEQUENCE</scope>
</reference>
<dbReference type="InterPro" id="IPR013325">
    <property type="entry name" value="RNA_pol_sigma_r2"/>
</dbReference>
<dbReference type="EMBL" id="VSSQ01000907">
    <property type="protein sequence ID" value="MPM02909.1"/>
    <property type="molecule type" value="Genomic_DNA"/>
</dbReference>
<dbReference type="InterPro" id="IPR013249">
    <property type="entry name" value="RNA_pol_sigma70_r4_t2"/>
</dbReference>
<organism evidence="8">
    <name type="scientific">bioreactor metagenome</name>
    <dbReference type="NCBI Taxonomy" id="1076179"/>
    <lineage>
        <taxon>unclassified sequences</taxon>
        <taxon>metagenomes</taxon>
        <taxon>ecological metagenomes</taxon>
    </lineage>
</organism>
<sequence>MTEQEWTVKAKSGDPEAFAVLMNANEGRIYNLALRMTGNPDDAAELTQEAFLGAWRALGGFQGGSSFATWLYRLATNVCIDFLRREKRRRNISDAASLDDEEEGMRYQLPDERYGPERALEQRELQGALRRGLGKLSEEHRRILILRELDGLTYGEIGDLLGIEEGTVKSRIARARLALRRELLTDGNFSVTLSSIKTETAGKEVSPLG</sequence>
<evidence type="ECO:0000256" key="1">
    <source>
        <dbReference type="ARBA" id="ARBA00010641"/>
    </source>
</evidence>
<dbReference type="AlphaFoldDB" id="A0A644WH36"/>
<dbReference type="GO" id="GO:0006352">
    <property type="term" value="P:DNA-templated transcription initiation"/>
    <property type="evidence" value="ECO:0007669"/>
    <property type="project" value="InterPro"/>
</dbReference>
<feature type="domain" description="RNA polymerase sigma-70 region 2" evidence="6">
    <location>
        <begin position="21"/>
        <end position="89"/>
    </location>
</feature>
<dbReference type="NCBIfam" id="TIGR02937">
    <property type="entry name" value="sigma70-ECF"/>
    <property type="match status" value="1"/>
</dbReference>
<keyword evidence="5" id="KW-0804">Transcription</keyword>
<dbReference type="Gene3D" id="1.10.10.10">
    <property type="entry name" value="Winged helix-like DNA-binding domain superfamily/Winged helix DNA-binding domain"/>
    <property type="match status" value="1"/>
</dbReference>
<proteinExistence type="inferred from homology"/>
<gene>
    <name evidence="8" type="primary">sigW_35</name>
    <name evidence="8" type="ORF">SDC9_49167</name>
</gene>
<evidence type="ECO:0000256" key="5">
    <source>
        <dbReference type="ARBA" id="ARBA00023163"/>
    </source>
</evidence>
<dbReference type="GO" id="GO:0003677">
    <property type="term" value="F:DNA binding"/>
    <property type="evidence" value="ECO:0007669"/>
    <property type="project" value="UniProtKB-KW"/>
</dbReference>
<dbReference type="PANTHER" id="PTHR43133:SF8">
    <property type="entry name" value="RNA POLYMERASE SIGMA FACTOR HI_1459-RELATED"/>
    <property type="match status" value="1"/>
</dbReference>
<dbReference type="InterPro" id="IPR013324">
    <property type="entry name" value="RNA_pol_sigma_r3/r4-like"/>
</dbReference>
<evidence type="ECO:0000313" key="8">
    <source>
        <dbReference type="EMBL" id="MPM02909.1"/>
    </source>
</evidence>
<evidence type="ECO:0000256" key="3">
    <source>
        <dbReference type="ARBA" id="ARBA00023082"/>
    </source>
</evidence>